<dbReference type="InterPro" id="IPR007537">
    <property type="entry name" value="tRNAHis_GuaTrfase_Thg1"/>
</dbReference>
<organism evidence="2 3">
    <name type="scientific">Nocardia farcinica</name>
    <dbReference type="NCBI Taxonomy" id="37329"/>
    <lineage>
        <taxon>Bacteria</taxon>
        <taxon>Bacillati</taxon>
        <taxon>Actinomycetota</taxon>
        <taxon>Actinomycetes</taxon>
        <taxon>Mycobacteriales</taxon>
        <taxon>Nocardiaceae</taxon>
        <taxon>Nocardia</taxon>
    </lineage>
</organism>
<dbReference type="PANTHER" id="PTHR12729:SF1">
    <property type="entry name" value="TRNAHIS GUANYLYLTRANSFERASE CATALYTIC DOMAIN-CONTAINING PROTEIN"/>
    <property type="match status" value="1"/>
</dbReference>
<dbReference type="Pfam" id="PF04446">
    <property type="entry name" value="Thg1"/>
    <property type="match status" value="1"/>
</dbReference>
<dbReference type="GO" id="GO:0006400">
    <property type="term" value="P:tRNA modification"/>
    <property type="evidence" value="ECO:0007669"/>
    <property type="project" value="InterPro"/>
</dbReference>
<evidence type="ECO:0000313" key="2">
    <source>
        <dbReference type="EMBL" id="CRY84322.1"/>
    </source>
</evidence>
<dbReference type="EMBL" id="LN868939">
    <property type="protein sequence ID" value="CRY84322.1"/>
    <property type="molecule type" value="Genomic_DNA"/>
</dbReference>
<evidence type="ECO:0000313" key="3">
    <source>
        <dbReference type="Proteomes" id="UP000057820"/>
    </source>
</evidence>
<name>A0A0H5P9D1_NOCFR</name>
<dbReference type="GO" id="GO:0008193">
    <property type="term" value="F:tRNA guanylyltransferase activity"/>
    <property type="evidence" value="ECO:0007669"/>
    <property type="project" value="InterPro"/>
</dbReference>
<evidence type="ECO:0000259" key="1">
    <source>
        <dbReference type="Pfam" id="PF04446"/>
    </source>
</evidence>
<dbReference type="Gene3D" id="3.30.70.3000">
    <property type="match status" value="1"/>
</dbReference>
<dbReference type="GO" id="GO:0000287">
    <property type="term" value="F:magnesium ion binding"/>
    <property type="evidence" value="ECO:0007669"/>
    <property type="project" value="InterPro"/>
</dbReference>
<dbReference type="Proteomes" id="UP000057820">
    <property type="component" value="Plasmid 2"/>
</dbReference>
<proteinExistence type="predicted"/>
<protein>
    <submittedName>
        <fullName evidence="2">Uncharacterized conserved protein</fullName>
    </submittedName>
</protein>
<dbReference type="PANTHER" id="PTHR12729">
    <property type="entry name" value="TRNA(HIS) GUANYLYLTRANSFERASE-RELATED"/>
    <property type="match status" value="1"/>
</dbReference>
<reference evidence="3" key="1">
    <citation type="submission" date="2015-03" db="EMBL/GenBank/DDBJ databases">
        <authorList>
            <consortium name="Pathogen Informatics"/>
        </authorList>
    </citation>
    <scope>NUCLEOTIDE SEQUENCE [LARGE SCALE GENOMIC DNA]</scope>
    <source>
        <strain evidence="3">NCTC11134</strain>
        <plasmid evidence="3">2</plasmid>
    </source>
</reference>
<dbReference type="InterPro" id="IPR024956">
    <property type="entry name" value="tRNAHis_GuaTrfase_cat"/>
</dbReference>
<dbReference type="AlphaFoldDB" id="A0A0H5P9D1"/>
<accession>A0A0H5P9D1</accession>
<feature type="domain" description="tRNAHis guanylyltransferase catalytic" evidence="1">
    <location>
        <begin position="5"/>
        <end position="131"/>
    </location>
</feature>
<dbReference type="InterPro" id="IPR038469">
    <property type="entry name" value="tRNAHis_GuaTrfase_Thg1_sf"/>
</dbReference>
<dbReference type="RefSeq" id="WP_060594969.1">
    <property type="nucleotide sequence ID" value="NZ_CP031418.1"/>
</dbReference>
<gene>
    <name evidence="2" type="ORF">ERS450000_05973</name>
</gene>
<dbReference type="KEGG" id="nfr:ERS450000_05973"/>
<sequence length="227" mass="26158">MKLGDRIKAYEAASNYRLTPNSCVFLRVDGKAFHTFTRGMRRPFDPVLMQTMVDAAVETAREMQGFKLGYVQSDEATFLLTDFDTHDTAGWFGYEVNKLVSISASTMTMHFNRLFREKPTAVFDSRAFVVPQPDAPNVFVWRQQDWARNSLQMLARAHFSHRELHGKNRTAIHDMLHARGINWAALSMREKNGTFILADKSIHHEQWTWTDINEYLRSVTPAEQNAA</sequence>
<keyword evidence="2" id="KW-0614">Plasmid</keyword>
<geneLocation type="plasmid" evidence="2">
    <name>2</name>
</geneLocation>